<evidence type="ECO:0000313" key="3">
    <source>
        <dbReference type="Proteomes" id="UP000619238"/>
    </source>
</evidence>
<accession>A0ABR7Q6B7</accession>
<evidence type="ECO:0000256" key="1">
    <source>
        <dbReference type="SAM" id="Phobius"/>
    </source>
</evidence>
<feature type="transmembrane region" description="Helical" evidence="1">
    <location>
        <begin position="7"/>
        <end position="29"/>
    </location>
</feature>
<comment type="caution">
    <text evidence="2">The sequence shown here is derived from an EMBL/GenBank/DDBJ whole genome shotgun (WGS) entry which is preliminary data.</text>
</comment>
<dbReference type="RefSeq" id="WP_187561144.1">
    <property type="nucleotide sequence ID" value="NZ_JACGWS010000002.1"/>
</dbReference>
<organism evidence="2 3">
    <name type="scientific">Kordia aestuariivivens</name>
    <dbReference type="NCBI Taxonomy" id="2759037"/>
    <lineage>
        <taxon>Bacteria</taxon>
        <taxon>Pseudomonadati</taxon>
        <taxon>Bacteroidota</taxon>
        <taxon>Flavobacteriia</taxon>
        <taxon>Flavobacteriales</taxon>
        <taxon>Flavobacteriaceae</taxon>
        <taxon>Kordia</taxon>
    </lineage>
</organism>
<dbReference type="InterPro" id="IPR025495">
    <property type="entry name" value="DUF4386"/>
</dbReference>
<keyword evidence="3" id="KW-1185">Reference proteome</keyword>
<proteinExistence type="predicted"/>
<keyword evidence="1" id="KW-0472">Membrane</keyword>
<gene>
    <name evidence="2" type="ORF">H2O64_05440</name>
</gene>
<dbReference type="Proteomes" id="UP000619238">
    <property type="component" value="Unassembled WGS sequence"/>
</dbReference>
<sequence>MDSNKRIAKIVGLLFITATVTSSLSIWITEPIFEATNLLEAFSDQSNQISLAGILILVDAISVVFIAILLSPILNQKWFQLFKYGIWNE</sequence>
<keyword evidence="1" id="KW-1133">Transmembrane helix</keyword>
<protein>
    <submittedName>
        <fullName evidence="2">DUF4386 family protein</fullName>
    </submittedName>
</protein>
<keyword evidence="1" id="KW-0812">Transmembrane</keyword>
<name>A0ABR7Q6B7_9FLAO</name>
<reference evidence="2 3" key="1">
    <citation type="submission" date="2020-07" db="EMBL/GenBank/DDBJ databases">
        <title>Description of Kordia aestuariivivens sp. nov., isolated from a tidal flat.</title>
        <authorList>
            <person name="Park S."/>
            <person name="Yoon J.-H."/>
        </authorList>
    </citation>
    <scope>NUCLEOTIDE SEQUENCE [LARGE SCALE GENOMIC DNA]</scope>
    <source>
        <strain evidence="2 3">YSTF-M3</strain>
    </source>
</reference>
<evidence type="ECO:0000313" key="2">
    <source>
        <dbReference type="EMBL" id="MBC8754104.1"/>
    </source>
</evidence>
<dbReference type="EMBL" id="JACGWS010000002">
    <property type="protein sequence ID" value="MBC8754104.1"/>
    <property type="molecule type" value="Genomic_DNA"/>
</dbReference>
<dbReference type="Pfam" id="PF14329">
    <property type="entry name" value="DUF4386"/>
    <property type="match status" value="1"/>
</dbReference>
<feature type="transmembrane region" description="Helical" evidence="1">
    <location>
        <begin position="49"/>
        <end position="74"/>
    </location>
</feature>